<evidence type="ECO:0000256" key="1">
    <source>
        <dbReference type="SAM" id="SignalP"/>
    </source>
</evidence>
<dbReference type="GeneID" id="19208815"/>
<accession>A0A5M3N486</accession>
<comment type="caution">
    <text evidence="2">The sequence shown here is derived from an EMBL/GenBank/DDBJ whole genome shotgun (WGS) entry which is preliminary data.</text>
</comment>
<dbReference type="EMBL" id="JH711574">
    <property type="protein sequence ID" value="EIW85665.1"/>
    <property type="molecule type" value="Genomic_DNA"/>
</dbReference>
<gene>
    <name evidence="2" type="ORF">CONPUDRAFT_70417</name>
</gene>
<evidence type="ECO:0008006" key="4">
    <source>
        <dbReference type="Google" id="ProtNLM"/>
    </source>
</evidence>
<dbReference type="AlphaFoldDB" id="A0A5M3N486"/>
<reference evidence="3" key="1">
    <citation type="journal article" date="2012" name="Science">
        <title>The Paleozoic origin of enzymatic lignin decomposition reconstructed from 31 fungal genomes.</title>
        <authorList>
            <person name="Floudas D."/>
            <person name="Binder M."/>
            <person name="Riley R."/>
            <person name="Barry K."/>
            <person name="Blanchette R.A."/>
            <person name="Henrissat B."/>
            <person name="Martinez A.T."/>
            <person name="Otillar R."/>
            <person name="Spatafora J.W."/>
            <person name="Yadav J.S."/>
            <person name="Aerts A."/>
            <person name="Benoit I."/>
            <person name="Boyd A."/>
            <person name="Carlson A."/>
            <person name="Copeland A."/>
            <person name="Coutinho P.M."/>
            <person name="de Vries R.P."/>
            <person name="Ferreira P."/>
            <person name="Findley K."/>
            <person name="Foster B."/>
            <person name="Gaskell J."/>
            <person name="Glotzer D."/>
            <person name="Gorecki P."/>
            <person name="Heitman J."/>
            <person name="Hesse C."/>
            <person name="Hori C."/>
            <person name="Igarashi K."/>
            <person name="Jurgens J.A."/>
            <person name="Kallen N."/>
            <person name="Kersten P."/>
            <person name="Kohler A."/>
            <person name="Kuees U."/>
            <person name="Kumar T.K.A."/>
            <person name="Kuo A."/>
            <person name="LaButti K."/>
            <person name="Larrondo L.F."/>
            <person name="Lindquist E."/>
            <person name="Ling A."/>
            <person name="Lombard V."/>
            <person name="Lucas S."/>
            <person name="Lundell T."/>
            <person name="Martin R."/>
            <person name="McLaughlin D.J."/>
            <person name="Morgenstern I."/>
            <person name="Morin E."/>
            <person name="Murat C."/>
            <person name="Nagy L.G."/>
            <person name="Nolan M."/>
            <person name="Ohm R.A."/>
            <person name="Patyshakuliyeva A."/>
            <person name="Rokas A."/>
            <person name="Ruiz-Duenas F.J."/>
            <person name="Sabat G."/>
            <person name="Salamov A."/>
            <person name="Samejima M."/>
            <person name="Schmutz J."/>
            <person name="Slot J.C."/>
            <person name="St John F."/>
            <person name="Stenlid J."/>
            <person name="Sun H."/>
            <person name="Sun S."/>
            <person name="Syed K."/>
            <person name="Tsang A."/>
            <person name="Wiebenga A."/>
            <person name="Young D."/>
            <person name="Pisabarro A."/>
            <person name="Eastwood D.C."/>
            <person name="Martin F."/>
            <person name="Cullen D."/>
            <person name="Grigoriev I.V."/>
            <person name="Hibbett D.S."/>
        </authorList>
    </citation>
    <scope>NUCLEOTIDE SEQUENCE [LARGE SCALE GENOMIC DNA]</scope>
    <source>
        <strain evidence="3">RWD-64-598 SS2</strain>
    </source>
</reference>
<keyword evidence="3" id="KW-1185">Reference proteome</keyword>
<dbReference type="Proteomes" id="UP000053558">
    <property type="component" value="Unassembled WGS sequence"/>
</dbReference>
<feature type="chain" id="PRO_5024385642" description="Secreted protein" evidence="1">
    <location>
        <begin position="24"/>
        <end position="166"/>
    </location>
</feature>
<dbReference type="KEGG" id="cput:CONPUDRAFT_70417"/>
<evidence type="ECO:0000313" key="3">
    <source>
        <dbReference type="Proteomes" id="UP000053558"/>
    </source>
</evidence>
<sequence>MFNAKSLLVVHGLVLGLSLAVKAVRLINDGAAVFDSRGFTGLQIALVVVRNAYRISQFSHRKPSTKIAPKLQERQCRSFEENSPKHSVIRQEQGHVRYVQFRGARASDQLGWLRVTRAGVALPRTANLSESGKVGGRMRDRSLAPPRICPGTARLASACDKASGKV</sequence>
<name>A0A5M3N486_CONPW</name>
<proteinExistence type="predicted"/>
<protein>
    <recommendedName>
        <fullName evidence="4">Secreted protein</fullName>
    </recommendedName>
</protein>
<keyword evidence="1" id="KW-0732">Signal</keyword>
<organism evidence="2 3">
    <name type="scientific">Coniophora puteana (strain RWD-64-598)</name>
    <name type="common">Brown rot fungus</name>
    <dbReference type="NCBI Taxonomy" id="741705"/>
    <lineage>
        <taxon>Eukaryota</taxon>
        <taxon>Fungi</taxon>
        <taxon>Dikarya</taxon>
        <taxon>Basidiomycota</taxon>
        <taxon>Agaricomycotina</taxon>
        <taxon>Agaricomycetes</taxon>
        <taxon>Agaricomycetidae</taxon>
        <taxon>Boletales</taxon>
        <taxon>Coniophorineae</taxon>
        <taxon>Coniophoraceae</taxon>
        <taxon>Coniophora</taxon>
    </lineage>
</organism>
<evidence type="ECO:0000313" key="2">
    <source>
        <dbReference type="EMBL" id="EIW85665.1"/>
    </source>
</evidence>
<feature type="signal peptide" evidence="1">
    <location>
        <begin position="1"/>
        <end position="23"/>
    </location>
</feature>
<dbReference type="RefSeq" id="XP_007764208.1">
    <property type="nucleotide sequence ID" value="XM_007766018.1"/>
</dbReference>